<dbReference type="RefSeq" id="WP_212533488.1">
    <property type="nucleotide sequence ID" value="NZ_JAGSOG010000368.1"/>
</dbReference>
<dbReference type="Proteomes" id="UP000675781">
    <property type="component" value="Unassembled WGS sequence"/>
</dbReference>
<reference evidence="2" key="1">
    <citation type="submission" date="2021-04" db="EMBL/GenBank/DDBJ databases">
        <title>Genome based classification of Actinospica acidithermotolerans sp. nov., an actinobacterium isolated from an Indonesian hot spring.</title>
        <authorList>
            <person name="Kusuma A.B."/>
            <person name="Putra K.E."/>
            <person name="Nafisah S."/>
            <person name="Loh J."/>
            <person name="Nouioui I."/>
            <person name="Goodfellow M."/>
        </authorList>
    </citation>
    <scope>NUCLEOTIDE SEQUENCE</scope>
    <source>
        <strain evidence="2">CSCA 57</strain>
    </source>
</reference>
<dbReference type="Pfam" id="PF18029">
    <property type="entry name" value="Glyoxalase_6"/>
    <property type="match status" value="1"/>
</dbReference>
<name>A0A941EYV4_9ACTN</name>
<evidence type="ECO:0000313" key="3">
    <source>
        <dbReference type="Proteomes" id="UP000675781"/>
    </source>
</evidence>
<evidence type="ECO:0000259" key="1">
    <source>
        <dbReference type="Pfam" id="PF18029"/>
    </source>
</evidence>
<dbReference type="PANTHER" id="PTHR35908">
    <property type="entry name" value="HYPOTHETICAL FUSION PROTEIN"/>
    <property type="match status" value="1"/>
</dbReference>
<proteinExistence type="predicted"/>
<gene>
    <name evidence="2" type="ORF">KDL01_37605</name>
</gene>
<accession>A0A941EYV4</accession>
<sequence>MLTGIVFDARDAAALEAFWREATRGETSGLNLRFVETAAPTSAPSAKSAGSGKNRLHLDLAGGPGWSAEVERLLALGATRADIGQGDVPWDVLADPEGNEFCVMRPGHPGIRVERGLAQICLDVAEPDRFSQLAFWSAESGWHSIDYHPRADRLRRSPADRVCLVLGPPAAPKNGRNRVRLEVTNPEREPGEFLDPGGNEFCINGINGVDGVEGINGVDGIEGVGSVS</sequence>
<dbReference type="AlphaFoldDB" id="A0A941EYV4"/>
<dbReference type="SUPFAM" id="SSF54593">
    <property type="entry name" value="Glyoxalase/Bleomycin resistance protein/Dihydroxybiphenyl dioxygenase"/>
    <property type="match status" value="1"/>
</dbReference>
<protein>
    <recommendedName>
        <fullName evidence="1">Glyoxalase-like domain-containing protein</fullName>
    </recommendedName>
</protein>
<dbReference type="EMBL" id="JAGSOG010000368">
    <property type="protein sequence ID" value="MBR7839043.1"/>
    <property type="molecule type" value="Genomic_DNA"/>
</dbReference>
<dbReference type="PANTHER" id="PTHR35908:SF1">
    <property type="entry name" value="CONSERVED PROTEIN"/>
    <property type="match status" value="1"/>
</dbReference>
<dbReference type="InterPro" id="IPR029068">
    <property type="entry name" value="Glyas_Bleomycin-R_OHBP_Dase"/>
</dbReference>
<comment type="caution">
    <text evidence="2">The sequence shown here is derived from an EMBL/GenBank/DDBJ whole genome shotgun (WGS) entry which is preliminary data.</text>
</comment>
<feature type="domain" description="Glyoxalase-like" evidence="1">
    <location>
        <begin position="5"/>
        <end position="104"/>
    </location>
</feature>
<evidence type="ECO:0000313" key="2">
    <source>
        <dbReference type="EMBL" id="MBR7839043.1"/>
    </source>
</evidence>
<dbReference type="Gene3D" id="3.10.180.10">
    <property type="entry name" value="2,3-Dihydroxybiphenyl 1,2-Dioxygenase, domain 1"/>
    <property type="match status" value="1"/>
</dbReference>
<organism evidence="2 3">
    <name type="scientific">Actinospica durhamensis</name>
    <dbReference type="NCBI Taxonomy" id="1508375"/>
    <lineage>
        <taxon>Bacteria</taxon>
        <taxon>Bacillati</taxon>
        <taxon>Actinomycetota</taxon>
        <taxon>Actinomycetes</taxon>
        <taxon>Catenulisporales</taxon>
        <taxon>Actinospicaceae</taxon>
        <taxon>Actinospica</taxon>
    </lineage>
</organism>
<keyword evidence="3" id="KW-1185">Reference proteome</keyword>
<dbReference type="InterPro" id="IPR041581">
    <property type="entry name" value="Glyoxalase_6"/>
</dbReference>